<evidence type="ECO:0000256" key="6">
    <source>
        <dbReference type="ARBA" id="ARBA00023244"/>
    </source>
</evidence>
<dbReference type="Gene3D" id="3.40.1010.10">
    <property type="entry name" value="Cobalt-precorrin-4 Transmethylase, Domain 1"/>
    <property type="match status" value="1"/>
</dbReference>
<keyword evidence="3 8" id="KW-0489">Methyltransferase</keyword>
<gene>
    <name evidence="11" type="primary">cobA</name>
    <name evidence="11" type="ORF">ENV30_00370</name>
</gene>
<feature type="domain" description="Tetrapyrrole methylase" evidence="9">
    <location>
        <begin position="4"/>
        <end position="213"/>
    </location>
</feature>
<dbReference type="Gene3D" id="3.40.50.10090">
    <property type="match status" value="2"/>
</dbReference>
<dbReference type="InterPro" id="IPR050161">
    <property type="entry name" value="Siro_Cobalamin_biosynth"/>
</dbReference>
<evidence type="ECO:0000256" key="4">
    <source>
        <dbReference type="ARBA" id="ARBA00022679"/>
    </source>
</evidence>
<dbReference type="SUPFAM" id="SSF69618">
    <property type="entry name" value="HemD-like"/>
    <property type="match status" value="1"/>
</dbReference>
<dbReference type="Pfam" id="PF00590">
    <property type="entry name" value="TP_methylase"/>
    <property type="match status" value="1"/>
</dbReference>
<sequence>MKGKVFLTGAGAGSFLYLTQYARFLLERADVVVYDRLIDHRVLQYTRDGAELIPVGKAPGKAPYTQETICELLAERAKKGAIVLRLKGGDPFVFGRGGEEAMYLAAHGVPFEVVPGVSSVHVAAACAGIPLTFRGKSRSFHVFSGHPEEALESLPWDAIAHLPGTLVFLMGEATLNTIIGNLLASGKDPTTPACLVMQAGSPFQRVVSGSLLDIAQKKAASGLCNPLVLFVGEVVNFQDVLFKGEHAPFPRRVMVVGSTEVLRQYQMLSDLVVFLETQGIVLIPAALLRAAPNHEVLNDLRERLKQFDALLFPSQNAASVVFEALPDLRILHDLKIWAIGAKTARWLRERGIAADYVASGSAISFLEETRDFPPHRVAIVTSKKEDCRLQRELSKRGWLCEVFPAYSMVFRTHLFPYIQEELHQGLDLIVFLSPSAYEAFFAATSKTPPCPVWAIGHTTASYLLGKNVKVSRVVPSPSLEEICMEVLRWRENQEPL</sequence>
<dbReference type="InterPro" id="IPR006366">
    <property type="entry name" value="CobA/CysG_C"/>
</dbReference>
<evidence type="ECO:0000259" key="9">
    <source>
        <dbReference type="Pfam" id="PF00590"/>
    </source>
</evidence>
<dbReference type="InterPro" id="IPR003754">
    <property type="entry name" value="4pyrrol_synth_uPrphyn_synth"/>
</dbReference>
<evidence type="ECO:0000259" key="10">
    <source>
        <dbReference type="Pfam" id="PF02602"/>
    </source>
</evidence>
<dbReference type="InterPro" id="IPR036108">
    <property type="entry name" value="4pyrrol_syn_uPrphyn_synt_sf"/>
</dbReference>
<dbReference type="InterPro" id="IPR003043">
    <property type="entry name" value="Uropor_MeTrfase_CS"/>
</dbReference>
<organism evidence="11">
    <name type="scientific">Candidatus Caldatribacterium californiense</name>
    <dbReference type="NCBI Taxonomy" id="1454726"/>
    <lineage>
        <taxon>Bacteria</taxon>
        <taxon>Pseudomonadati</taxon>
        <taxon>Atribacterota</taxon>
        <taxon>Atribacteria</taxon>
        <taxon>Atribacterales</taxon>
        <taxon>Candidatus Caldatribacteriaceae</taxon>
        <taxon>Candidatus Caldatribacterium</taxon>
    </lineage>
</organism>
<evidence type="ECO:0000256" key="5">
    <source>
        <dbReference type="ARBA" id="ARBA00022691"/>
    </source>
</evidence>
<name>A0A7V3YET2_9BACT</name>
<dbReference type="CDD" id="cd06578">
    <property type="entry name" value="HemD"/>
    <property type="match status" value="1"/>
</dbReference>
<dbReference type="Pfam" id="PF02602">
    <property type="entry name" value="HEM4"/>
    <property type="match status" value="1"/>
</dbReference>
<evidence type="ECO:0000313" key="11">
    <source>
        <dbReference type="EMBL" id="HGI29768.1"/>
    </source>
</evidence>
<dbReference type="CDD" id="cd11642">
    <property type="entry name" value="SUMT"/>
    <property type="match status" value="1"/>
</dbReference>
<evidence type="ECO:0000256" key="8">
    <source>
        <dbReference type="RuleBase" id="RU003960"/>
    </source>
</evidence>
<accession>A0A7V3YET2</accession>
<dbReference type="PANTHER" id="PTHR45790">
    <property type="entry name" value="SIROHEME SYNTHASE-RELATED"/>
    <property type="match status" value="1"/>
</dbReference>
<dbReference type="SUPFAM" id="SSF53790">
    <property type="entry name" value="Tetrapyrrole methylase"/>
    <property type="match status" value="1"/>
</dbReference>
<dbReference type="NCBIfam" id="NF004790">
    <property type="entry name" value="PRK06136.1"/>
    <property type="match status" value="1"/>
</dbReference>
<evidence type="ECO:0000256" key="1">
    <source>
        <dbReference type="ARBA" id="ARBA00005879"/>
    </source>
</evidence>
<protein>
    <recommendedName>
        <fullName evidence="2">uroporphyrinogen-III C-methyltransferase</fullName>
        <ecNumber evidence="2">2.1.1.107</ecNumber>
    </recommendedName>
</protein>
<dbReference type="InterPro" id="IPR014776">
    <property type="entry name" value="4pyrrole_Mease_sub2"/>
</dbReference>
<dbReference type="GO" id="GO:0004852">
    <property type="term" value="F:uroporphyrinogen-III synthase activity"/>
    <property type="evidence" value="ECO:0007669"/>
    <property type="project" value="InterPro"/>
</dbReference>
<dbReference type="InterPro" id="IPR014777">
    <property type="entry name" value="4pyrrole_Mease_sub1"/>
</dbReference>
<dbReference type="GO" id="GO:0004851">
    <property type="term" value="F:uroporphyrin-III C-methyltransferase activity"/>
    <property type="evidence" value="ECO:0007669"/>
    <property type="project" value="UniProtKB-EC"/>
</dbReference>
<keyword evidence="4 8" id="KW-0808">Transferase</keyword>
<dbReference type="InterPro" id="IPR000878">
    <property type="entry name" value="4pyrrol_Mease"/>
</dbReference>
<dbReference type="AlphaFoldDB" id="A0A7V3YET2"/>
<dbReference type="PROSITE" id="PS00840">
    <property type="entry name" value="SUMT_2"/>
    <property type="match status" value="1"/>
</dbReference>
<comment type="caution">
    <text evidence="11">The sequence shown here is derived from an EMBL/GenBank/DDBJ whole genome shotgun (WGS) entry which is preliminary data.</text>
</comment>
<dbReference type="InterPro" id="IPR035996">
    <property type="entry name" value="4pyrrol_Methylase_sf"/>
</dbReference>
<evidence type="ECO:0000256" key="2">
    <source>
        <dbReference type="ARBA" id="ARBA00012162"/>
    </source>
</evidence>
<evidence type="ECO:0000256" key="3">
    <source>
        <dbReference type="ARBA" id="ARBA00022603"/>
    </source>
</evidence>
<dbReference type="GO" id="GO:0032259">
    <property type="term" value="P:methylation"/>
    <property type="evidence" value="ECO:0007669"/>
    <property type="project" value="UniProtKB-KW"/>
</dbReference>
<dbReference type="PANTHER" id="PTHR45790:SF3">
    <property type="entry name" value="S-ADENOSYL-L-METHIONINE-DEPENDENT UROPORPHYRINOGEN III METHYLTRANSFERASE, CHLOROPLASTIC"/>
    <property type="match status" value="1"/>
</dbReference>
<proteinExistence type="inferred from homology"/>
<feature type="domain" description="Tetrapyrrole biosynthesis uroporphyrinogen III synthase" evidence="10">
    <location>
        <begin position="273"/>
        <end position="481"/>
    </location>
</feature>
<reference evidence="11" key="1">
    <citation type="journal article" date="2020" name="mSystems">
        <title>Genome- and Community-Level Interaction Insights into Carbon Utilization and Element Cycling Functions of Hydrothermarchaeota in Hydrothermal Sediment.</title>
        <authorList>
            <person name="Zhou Z."/>
            <person name="Liu Y."/>
            <person name="Xu W."/>
            <person name="Pan J."/>
            <person name="Luo Z.H."/>
            <person name="Li M."/>
        </authorList>
    </citation>
    <scope>NUCLEOTIDE SEQUENCE [LARGE SCALE GENOMIC DNA]</scope>
    <source>
        <strain evidence="11">SpSt-747</strain>
    </source>
</reference>
<comment type="pathway">
    <text evidence="7">Porphyrin-containing compound metabolism; siroheme biosynthesis; precorrin-2 from uroporphyrinogen III: step 1/1.</text>
</comment>
<comment type="similarity">
    <text evidence="1 8">Belongs to the precorrin methyltransferase family.</text>
</comment>
<keyword evidence="5" id="KW-0949">S-adenosyl-L-methionine</keyword>
<dbReference type="FunFam" id="3.40.1010.10:FF:000001">
    <property type="entry name" value="Siroheme synthase"/>
    <property type="match status" value="1"/>
</dbReference>
<keyword evidence="6" id="KW-0627">Porphyrin biosynthesis</keyword>
<evidence type="ECO:0000256" key="7">
    <source>
        <dbReference type="ARBA" id="ARBA00025705"/>
    </source>
</evidence>
<dbReference type="EC" id="2.1.1.107" evidence="2"/>
<dbReference type="NCBIfam" id="TIGR01469">
    <property type="entry name" value="cobA_cysG_Cterm"/>
    <property type="match status" value="1"/>
</dbReference>
<dbReference type="Gene3D" id="3.30.950.10">
    <property type="entry name" value="Methyltransferase, Cobalt-precorrin-4 Transmethylase, Domain 2"/>
    <property type="match status" value="1"/>
</dbReference>
<dbReference type="EMBL" id="DTFV01000004">
    <property type="protein sequence ID" value="HGI29768.1"/>
    <property type="molecule type" value="Genomic_DNA"/>
</dbReference>
<dbReference type="GO" id="GO:0019354">
    <property type="term" value="P:siroheme biosynthetic process"/>
    <property type="evidence" value="ECO:0007669"/>
    <property type="project" value="InterPro"/>
</dbReference>